<keyword evidence="3" id="KW-1185">Reference proteome</keyword>
<dbReference type="EMBL" id="BAAANS010000017">
    <property type="protein sequence ID" value="GAA2098483.1"/>
    <property type="molecule type" value="Genomic_DNA"/>
</dbReference>
<proteinExistence type="predicted"/>
<organism evidence="2 3">
    <name type="scientific">Kitasatospora saccharophila</name>
    <dbReference type="NCBI Taxonomy" id="407973"/>
    <lineage>
        <taxon>Bacteria</taxon>
        <taxon>Bacillati</taxon>
        <taxon>Actinomycetota</taxon>
        <taxon>Actinomycetes</taxon>
        <taxon>Kitasatosporales</taxon>
        <taxon>Streptomycetaceae</taxon>
        <taxon>Kitasatospora</taxon>
    </lineage>
</organism>
<dbReference type="SUPFAM" id="SSF48371">
    <property type="entry name" value="ARM repeat"/>
    <property type="match status" value="1"/>
</dbReference>
<protein>
    <recommendedName>
        <fullName evidence="4">HEAT repeat protein</fullName>
    </recommendedName>
</protein>
<feature type="compositionally biased region" description="Acidic residues" evidence="1">
    <location>
        <begin position="299"/>
        <end position="308"/>
    </location>
</feature>
<gene>
    <name evidence="2" type="ORF">GCM10009759_29520</name>
</gene>
<name>A0ABN2WTU6_9ACTN</name>
<evidence type="ECO:0000256" key="1">
    <source>
        <dbReference type="SAM" id="MobiDB-lite"/>
    </source>
</evidence>
<comment type="caution">
    <text evidence="2">The sequence shown here is derived from an EMBL/GenBank/DDBJ whole genome shotgun (WGS) entry which is preliminary data.</text>
</comment>
<reference evidence="2 3" key="1">
    <citation type="journal article" date="2019" name="Int. J. Syst. Evol. Microbiol.">
        <title>The Global Catalogue of Microorganisms (GCM) 10K type strain sequencing project: providing services to taxonomists for standard genome sequencing and annotation.</title>
        <authorList>
            <consortium name="The Broad Institute Genomics Platform"/>
            <consortium name="The Broad Institute Genome Sequencing Center for Infectious Disease"/>
            <person name="Wu L."/>
            <person name="Ma J."/>
        </authorList>
    </citation>
    <scope>NUCLEOTIDE SEQUENCE [LARGE SCALE GENOMIC DNA]</scope>
    <source>
        <strain evidence="2 3">JCM 14559</strain>
    </source>
</reference>
<sequence>METASGPEAALRAALAADPEARTHELNRLLGKFGPEHLDALTGLLGHPNEEARSAALHTLQGFGPAALPALRPVLALFGDERHGYQATRAVERIGPAAVPELLAVRAEGPAPLRRHALRALALLGAAEQLTARDRAALRRLVDVKLLDEELPGEGWEYCWLAVPGDEYRAAFEVLGLHDPVPATLAMGRSNPASDEVRLVDDDGTERTVRRVFVTPELAGWRLFFGNHLMLTCFDDDLVARVAEACGRAHFHCRDDYEDSHHWVIAERGRGVVRSYAAEGDPQWTGDPLPWERPQTEDPYWDPDDEETPGASMETDSAEAAARSSIDPDRTGADTPRSGHGWLLVTEPGFGHGRFRNALEI</sequence>
<dbReference type="InterPro" id="IPR016024">
    <property type="entry name" value="ARM-type_fold"/>
</dbReference>
<dbReference type="RefSeq" id="WP_344552517.1">
    <property type="nucleotide sequence ID" value="NZ_BAAANS010000017.1"/>
</dbReference>
<feature type="region of interest" description="Disordered" evidence="1">
    <location>
        <begin position="279"/>
        <end position="342"/>
    </location>
</feature>
<dbReference type="Proteomes" id="UP001500897">
    <property type="component" value="Unassembled WGS sequence"/>
</dbReference>
<evidence type="ECO:0000313" key="3">
    <source>
        <dbReference type="Proteomes" id="UP001500897"/>
    </source>
</evidence>
<dbReference type="Gene3D" id="1.25.10.10">
    <property type="entry name" value="Leucine-rich Repeat Variant"/>
    <property type="match status" value="1"/>
</dbReference>
<accession>A0ABN2WTU6</accession>
<evidence type="ECO:0000313" key="2">
    <source>
        <dbReference type="EMBL" id="GAA2098483.1"/>
    </source>
</evidence>
<dbReference type="InterPro" id="IPR011989">
    <property type="entry name" value="ARM-like"/>
</dbReference>
<evidence type="ECO:0008006" key="4">
    <source>
        <dbReference type="Google" id="ProtNLM"/>
    </source>
</evidence>